<proteinExistence type="predicted"/>
<sequence>MNRYHSRRMGRSLRWLLLVWLGVCQFPTPVAHHHQGLPLSSLQQHLADQHVGQPSSADSIHWHWLMPWDLPSHESDHGDRGQDSRVAISALGSWGLRDGAVVAPDACDRVALDCAANRSHFVMDTSVDDSVCWDPLRPRTFSHSFPSVPLSTLVCVSLC</sequence>
<dbReference type="Proteomes" id="UP000319143">
    <property type="component" value="Unassembled WGS sequence"/>
</dbReference>
<organism evidence="1 2">
    <name type="scientific">Novipirellula artificiosorum</name>
    <dbReference type="NCBI Taxonomy" id="2528016"/>
    <lineage>
        <taxon>Bacteria</taxon>
        <taxon>Pseudomonadati</taxon>
        <taxon>Planctomycetota</taxon>
        <taxon>Planctomycetia</taxon>
        <taxon>Pirellulales</taxon>
        <taxon>Pirellulaceae</taxon>
        <taxon>Novipirellula</taxon>
    </lineage>
</organism>
<protein>
    <submittedName>
        <fullName evidence="1">Uncharacterized protein</fullName>
    </submittedName>
</protein>
<dbReference type="OrthoDB" id="9838769at2"/>
<accession>A0A5C6E186</accession>
<dbReference type="RefSeq" id="WP_146525463.1">
    <property type="nucleotide sequence ID" value="NZ_SJPV01000002.1"/>
</dbReference>
<reference evidence="1 2" key="1">
    <citation type="submission" date="2019-02" db="EMBL/GenBank/DDBJ databases">
        <title>Deep-cultivation of Planctomycetes and their phenomic and genomic characterization uncovers novel biology.</title>
        <authorList>
            <person name="Wiegand S."/>
            <person name="Jogler M."/>
            <person name="Boedeker C."/>
            <person name="Pinto D."/>
            <person name="Vollmers J."/>
            <person name="Rivas-Marin E."/>
            <person name="Kohn T."/>
            <person name="Peeters S.H."/>
            <person name="Heuer A."/>
            <person name="Rast P."/>
            <person name="Oberbeckmann S."/>
            <person name="Bunk B."/>
            <person name="Jeske O."/>
            <person name="Meyerdierks A."/>
            <person name="Storesund J.E."/>
            <person name="Kallscheuer N."/>
            <person name="Luecker S."/>
            <person name="Lage O.M."/>
            <person name="Pohl T."/>
            <person name="Merkel B.J."/>
            <person name="Hornburger P."/>
            <person name="Mueller R.-W."/>
            <person name="Bruemmer F."/>
            <person name="Labrenz M."/>
            <person name="Spormann A.M."/>
            <person name="Op Den Camp H."/>
            <person name="Overmann J."/>
            <person name="Amann R."/>
            <person name="Jetten M.S.M."/>
            <person name="Mascher T."/>
            <person name="Medema M.H."/>
            <person name="Devos D.P."/>
            <person name="Kaster A.-K."/>
            <person name="Ovreas L."/>
            <person name="Rohde M."/>
            <person name="Galperin M.Y."/>
            <person name="Jogler C."/>
        </authorList>
    </citation>
    <scope>NUCLEOTIDE SEQUENCE [LARGE SCALE GENOMIC DNA]</scope>
    <source>
        <strain evidence="1 2">Poly41</strain>
    </source>
</reference>
<dbReference type="EMBL" id="SJPV01000002">
    <property type="protein sequence ID" value="TWU40949.1"/>
    <property type="molecule type" value="Genomic_DNA"/>
</dbReference>
<keyword evidence="2" id="KW-1185">Reference proteome</keyword>
<dbReference type="AlphaFoldDB" id="A0A5C6E186"/>
<evidence type="ECO:0000313" key="2">
    <source>
        <dbReference type="Proteomes" id="UP000319143"/>
    </source>
</evidence>
<comment type="caution">
    <text evidence="1">The sequence shown here is derived from an EMBL/GenBank/DDBJ whole genome shotgun (WGS) entry which is preliminary data.</text>
</comment>
<gene>
    <name evidence="1" type="ORF">Poly41_17840</name>
</gene>
<evidence type="ECO:0000313" key="1">
    <source>
        <dbReference type="EMBL" id="TWU40949.1"/>
    </source>
</evidence>
<name>A0A5C6E186_9BACT</name>